<sequence>MTDSLGYRMKFAVVAPSTNTSVEPEYADMRPRGVTNHFSRISIPDTKVVDDATFVEMLENIRSATFDAVDVSMSMDPGCVIMGMSAETFWDGAEGAERLHQRMLERTGGVPVIMGSTAVDAAIRAYEEADGKKIRKIGILTPYAPVGDANVKKFFEDQGYEVVHIEGLKCQSPMLIAHESKQTLKRTAIKVSEGVDAVIQAGTNLAFAEVAAMAEFWLEKPVIAINTATYWHALRTMGFTDQKEGFGRLLADF</sequence>
<dbReference type="PANTHER" id="PTHR40267:SF1">
    <property type="entry name" value="BLR3294 PROTEIN"/>
    <property type="match status" value="1"/>
</dbReference>
<dbReference type="Proteomes" id="UP000236327">
    <property type="component" value="Unassembled WGS sequence"/>
</dbReference>
<evidence type="ECO:0000313" key="2">
    <source>
        <dbReference type="Proteomes" id="UP000236327"/>
    </source>
</evidence>
<dbReference type="AlphaFoldDB" id="A0A2K2G722"/>
<dbReference type="Gene3D" id="3.40.50.12500">
    <property type="match status" value="1"/>
</dbReference>
<dbReference type="InterPro" id="IPR053714">
    <property type="entry name" value="Iso_Racemase_Enz_sf"/>
</dbReference>
<protein>
    <submittedName>
        <fullName evidence="1">Arylmalonate decarboxylase</fullName>
    </submittedName>
</protein>
<name>A0A2K2G722_9SPHN</name>
<keyword evidence="2" id="KW-1185">Reference proteome</keyword>
<comment type="caution">
    <text evidence="1">The sequence shown here is derived from an EMBL/GenBank/DDBJ whole genome shotgun (WGS) entry which is preliminary data.</text>
</comment>
<gene>
    <name evidence="1" type="ORF">A8V01_01175</name>
</gene>
<organism evidence="1 2">
    <name type="scientific">Novosphingobium guangzhouense</name>
    <dbReference type="NCBI Taxonomy" id="1850347"/>
    <lineage>
        <taxon>Bacteria</taxon>
        <taxon>Pseudomonadati</taxon>
        <taxon>Pseudomonadota</taxon>
        <taxon>Alphaproteobacteria</taxon>
        <taxon>Sphingomonadales</taxon>
        <taxon>Sphingomonadaceae</taxon>
        <taxon>Novosphingobium</taxon>
    </lineage>
</organism>
<accession>A0A2K2G722</accession>
<dbReference type="PIRSF" id="PIRSF015736">
    <property type="entry name" value="MI"/>
    <property type="match status" value="1"/>
</dbReference>
<dbReference type="EMBL" id="LYMM01000001">
    <property type="protein sequence ID" value="PNU06819.1"/>
    <property type="molecule type" value="Genomic_DNA"/>
</dbReference>
<proteinExistence type="predicted"/>
<dbReference type="OrthoDB" id="9816064at2"/>
<dbReference type="InterPro" id="IPR026286">
    <property type="entry name" value="MaiA/AMDase"/>
</dbReference>
<reference evidence="1 2" key="1">
    <citation type="submission" date="2016-05" db="EMBL/GenBank/DDBJ databases">
        <title>Complete genome sequence of Novosphingobium guangzhouense SA925(T).</title>
        <authorList>
            <person name="Sha S."/>
        </authorList>
    </citation>
    <scope>NUCLEOTIDE SEQUENCE [LARGE SCALE GENOMIC DNA]</scope>
    <source>
        <strain evidence="1 2">SA925</strain>
    </source>
</reference>
<evidence type="ECO:0000313" key="1">
    <source>
        <dbReference type="EMBL" id="PNU06819.1"/>
    </source>
</evidence>
<dbReference type="RefSeq" id="WP_103094109.1">
    <property type="nucleotide sequence ID" value="NZ_LYMM01000001.1"/>
</dbReference>
<dbReference type="Pfam" id="PF17645">
    <property type="entry name" value="Amdase"/>
    <property type="match status" value="1"/>
</dbReference>
<dbReference type="PANTHER" id="PTHR40267">
    <property type="entry name" value="BLR3294 PROTEIN"/>
    <property type="match status" value="1"/>
</dbReference>